<comment type="catalytic activity">
    <reaction evidence="12">
        <text>oxaloacetate + H(+) = pyruvate + CO2</text>
        <dbReference type="Rhea" id="RHEA:15641"/>
        <dbReference type="ChEBI" id="CHEBI:15361"/>
        <dbReference type="ChEBI" id="CHEBI:15378"/>
        <dbReference type="ChEBI" id="CHEBI:16452"/>
        <dbReference type="ChEBI" id="CHEBI:16526"/>
        <dbReference type="EC" id="4.1.1.112"/>
    </reaction>
</comment>
<comment type="cofactor">
    <cofactor evidence="13">
        <name>Mg(2+)</name>
        <dbReference type="ChEBI" id="CHEBI:18420"/>
    </cofactor>
</comment>
<dbReference type="EC" id="4.1.1.112" evidence="6"/>
<protein>
    <recommendedName>
        <fullName evidence="7">Putative 4-hydroxy-4-methyl-2-oxoglutarate aldolase</fullName>
        <ecNumber evidence="6">4.1.1.112</ecNumber>
        <ecNumber evidence="5">4.1.3.17</ecNumber>
    </recommendedName>
    <alternativeName>
        <fullName evidence="11">Oxaloacetate decarboxylase</fullName>
    </alternativeName>
    <alternativeName>
        <fullName evidence="9">Regulator of ribonuclease activity homolog</fullName>
    </alternativeName>
    <alternativeName>
        <fullName evidence="10">RraA-like protein</fullName>
    </alternativeName>
</protein>
<dbReference type="Pfam" id="PF03737">
    <property type="entry name" value="RraA-like"/>
    <property type="match status" value="1"/>
</dbReference>
<dbReference type="EMBL" id="JAAGOA010000001">
    <property type="protein sequence ID" value="NED98565.1"/>
    <property type="molecule type" value="Genomic_DNA"/>
</dbReference>
<feature type="binding site" evidence="13">
    <location>
        <position position="133"/>
    </location>
    <ligand>
        <name>substrate</name>
    </ligand>
</feature>
<sequence>MTTKELVALFEGLRVADVRDGMDWVGLHHKGTVSPDIAPLFQGAYAVGVAHTVRMKPSEKSVPSMPPEDYTDWAYNYWYRELYSSRPLTDNLQAGEMVVIESAGLDVGEVGSNNSLEWYAAGATGVVTSGGVRDRDECVHQRVPTFCRLRVQKMVQGRVEFDTTQVPVNIGGVLIRPGDVVVADGDGVIAVPVEHAETVARYARQELENDKAGRRKLYEKLGWPLDDTVR</sequence>
<comment type="caution">
    <text evidence="14">The sequence shown here is derived from an EMBL/GenBank/DDBJ whole genome shotgun (WGS) entry which is preliminary data.</text>
</comment>
<dbReference type="AlphaFoldDB" id="A0A6L9S000"/>
<comment type="catalytic activity">
    <reaction evidence="1">
        <text>4-hydroxy-4-methyl-2-oxoglutarate = 2 pyruvate</text>
        <dbReference type="Rhea" id="RHEA:22748"/>
        <dbReference type="ChEBI" id="CHEBI:15361"/>
        <dbReference type="ChEBI" id="CHEBI:58276"/>
        <dbReference type="EC" id="4.1.3.17"/>
    </reaction>
</comment>
<dbReference type="GO" id="GO:0047443">
    <property type="term" value="F:4-hydroxy-4-methyl-2-oxoglutarate aldolase activity"/>
    <property type="evidence" value="ECO:0007669"/>
    <property type="project" value="UniProtKB-EC"/>
</dbReference>
<dbReference type="Gene3D" id="3.50.30.40">
    <property type="entry name" value="Ribonuclease E inhibitor RraA/RraA-like"/>
    <property type="match status" value="1"/>
</dbReference>
<evidence type="ECO:0000256" key="4">
    <source>
        <dbReference type="ARBA" id="ARBA00011233"/>
    </source>
</evidence>
<gene>
    <name evidence="14" type="ORF">G1H10_00095</name>
</gene>
<evidence type="ECO:0000256" key="3">
    <source>
        <dbReference type="ARBA" id="ARBA00008621"/>
    </source>
</evidence>
<reference evidence="14 15" key="1">
    <citation type="submission" date="2020-02" db="EMBL/GenBank/DDBJ databases">
        <authorList>
            <person name="Li X.-J."/>
            <person name="Han X.-M."/>
        </authorList>
    </citation>
    <scope>NUCLEOTIDE SEQUENCE [LARGE SCALE GENOMIC DNA]</scope>
    <source>
        <strain evidence="14 15">CCTCC AB 2017055</strain>
    </source>
</reference>
<evidence type="ECO:0000256" key="5">
    <source>
        <dbReference type="ARBA" id="ARBA00012213"/>
    </source>
</evidence>
<dbReference type="CDD" id="cd16841">
    <property type="entry name" value="RraA_family"/>
    <property type="match status" value="1"/>
</dbReference>
<comment type="cofactor">
    <cofactor evidence="2">
        <name>a divalent metal cation</name>
        <dbReference type="ChEBI" id="CHEBI:60240"/>
    </cofactor>
</comment>
<evidence type="ECO:0000256" key="13">
    <source>
        <dbReference type="PIRSR" id="PIRSR605493-1"/>
    </source>
</evidence>
<dbReference type="Proteomes" id="UP000475214">
    <property type="component" value="Unassembled WGS sequence"/>
</dbReference>
<proteinExistence type="inferred from homology"/>
<dbReference type="EC" id="4.1.3.17" evidence="5"/>
<dbReference type="PANTHER" id="PTHR33254:SF4">
    <property type="entry name" value="4-HYDROXY-4-METHYL-2-OXOGLUTARATE ALDOLASE 3-RELATED"/>
    <property type="match status" value="1"/>
</dbReference>
<dbReference type="InterPro" id="IPR036704">
    <property type="entry name" value="RraA/RraA-like_sf"/>
</dbReference>
<dbReference type="PANTHER" id="PTHR33254">
    <property type="entry name" value="4-HYDROXY-4-METHYL-2-OXOGLUTARATE ALDOLASE 3-RELATED"/>
    <property type="match status" value="1"/>
</dbReference>
<evidence type="ECO:0000256" key="8">
    <source>
        <dbReference type="ARBA" id="ARBA00025046"/>
    </source>
</evidence>
<evidence type="ECO:0000313" key="14">
    <source>
        <dbReference type="EMBL" id="NED98565.1"/>
    </source>
</evidence>
<evidence type="ECO:0000256" key="12">
    <source>
        <dbReference type="ARBA" id="ARBA00047973"/>
    </source>
</evidence>
<dbReference type="SUPFAM" id="SSF89562">
    <property type="entry name" value="RraA-like"/>
    <property type="match status" value="1"/>
</dbReference>
<evidence type="ECO:0000256" key="9">
    <source>
        <dbReference type="ARBA" id="ARBA00029596"/>
    </source>
</evidence>
<evidence type="ECO:0000256" key="1">
    <source>
        <dbReference type="ARBA" id="ARBA00001342"/>
    </source>
</evidence>
<keyword evidence="13" id="KW-0479">Metal-binding</keyword>
<organism evidence="14 15">
    <name type="scientific">Phytoactinopolyspora halotolerans</name>
    <dbReference type="NCBI Taxonomy" id="1981512"/>
    <lineage>
        <taxon>Bacteria</taxon>
        <taxon>Bacillati</taxon>
        <taxon>Actinomycetota</taxon>
        <taxon>Actinomycetes</taxon>
        <taxon>Jiangellales</taxon>
        <taxon>Jiangellaceae</taxon>
        <taxon>Phytoactinopolyspora</taxon>
    </lineage>
</organism>
<comment type="function">
    <text evidence="8">Catalyzes the aldol cleavage of 4-hydroxy-4-methyl-2-oxoglutarate (HMG) into 2 molecules of pyruvate. Also contains a secondary oxaloacetate (OAA) decarboxylase activity due to the common pyruvate enolate transition state formed following C-C bond cleavage in the retro-aldol and decarboxylation reactions.</text>
</comment>
<evidence type="ECO:0000256" key="11">
    <source>
        <dbReference type="ARBA" id="ARBA00032305"/>
    </source>
</evidence>
<comment type="subunit">
    <text evidence="4">Homotrimer.</text>
</comment>
<evidence type="ECO:0000256" key="2">
    <source>
        <dbReference type="ARBA" id="ARBA00001968"/>
    </source>
</evidence>
<keyword evidence="13" id="KW-0460">Magnesium</keyword>
<evidence type="ECO:0000313" key="15">
    <source>
        <dbReference type="Proteomes" id="UP000475214"/>
    </source>
</evidence>
<keyword evidence="15" id="KW-1185">Reference proteome</keyword>
<dbReference type="RefSeq" id="WP_163730951.1">
    <property type="nucleotide sequence ID" value="NZ_JAAGOA010000001.1"/>
</dbReference>
<comment type="similarity">
    <text evidence="3">Belongs to the class II aldolase/RraA-like family.</text>
</comment>
<dbReference type="GO" id="GO:0046872">
    <property type="term" value="F:metal ion binding"/>
    <property type="evidence" value="ECO:0007669"/>
    <property type="project" value="UniProtKB-KW"/>
</dbReference>
<accession>A0A6L9S000</accession>
<evidence type="ECO:0000256" key="10">
    <source>
        <dbReference type="ARBA" id="ARBA00030169"/>
    </source>
</evidence>
<evidence type="ECO:0000256" key="6">
    <source>
        <dbReference type="ARBA" id="ARBA00012947"/>
    </source>
</evidence>
<feature type="binding site" evidence="13">
    <location>
        <position position="134"/>
    </location>
    <ligand>
        <name>Mg(2+)</name>
        <dbReference type="ChEBI" id="CHEBI:18420"/>
    </ligand>
</feature>
<evidence type="ECO:0000256" key="7">
    <source>
        <dbReference type="ARBA" id="ARBA00016549"/>
    </source>
</evidence>
<name>A0A6L9S000_9ACTN</name>
<dbReference type="InterPro" id="IPR005493">
    <property type="entry name" value="RraA/RraA-like"/>
</dbReference>
<dbReference type="GO" id="GO:0008948">
    <property type="term" value="F:oxaloacetate decarboxylase activity"/>
    <property type="evidence" value="ECO:0007669"/>
    <property type="project" value="UniProtKB-EC"/>
</dbReference>